<evidence type="ECO:0000313" key="3">
    <source>
        <dbReference type="Proteomes" id="UP000002051"/>
    </source>
</evidence>
<evidence type="ECO:0008006" key="4">
    <source>
        <dbReference type="Google" id="ProtNLM"/>
    </source>
</evidence>
<protein>
    <recommendedName>
        <fullName evidence="4">Transcription factor interactor and regulator CCHC(Zn) family</fullName>
    </recommendedName>
</protein>
<organism evidence="1 3">
    <name type="scientific">Medicago truncatula</name>
    <name type="common">Barrel medic</name>
    <name type="synonym">Medicago tribuloides</name>
    <dbReference type="NCBI Taxonomy" id="3880"/>
    <lineage>
        <taxon>Eukaryota</taxon>
        <taxon>Viridiplantae</taxon>
        <taxon>Streptophyta</taxon>
        <taxon>Embryophyta</taxon>
        <taxon>Tracheophyta</taxon>
        <taxon>Spermatophyta</taxon>
        <taxon>Magnoliopsida</taxon>
        <taxon>eudicotyledons</taxon>
        <taxon>Gunneridae</taxon>
        <taxon>Pentapetalae</taxon>
        <taxon>rosids</taxon>
        <taxon>fabids</taxon>
        <taxon>Fabales</taxon>
        <taxon>Fabaceae</taxon>
        <taxon>Papilionoideae</taxon>
        <taxon>50 kb inversion clade</taxon>
        <taxon>NPAAA clade</taxon>
        <taxon>Hologalegina</taxon>
        <taxon>IRL clade</taxon>
        <taxon>Trifolieae</taxon>
        <taxon>Medicago</taxon>
    </lineage>
</organism>
<dbReference type="Proteomes" id="UP000002051">
    <property type="component" value="Chromosome 2"/>
</dbReference>
<name>A0A072V9E1_MEDTR</name>
<dbReference type="AlphaFoldDB" id="A0A072V9E1"/>
<keyword evidence="3" id="KW-1185">Reference proteome</keyword>
<evidence type="ECO:0000313" key="2">
    <source>
        <dbReference type="EnsemblPlants" id="KEH37973"/>
    </source>
</evidence>
<accession>A0A072V9E1</accession>
<sequence>MRNPSSILHPLKSRQVGALSQRFDQMNACVVTPTSISPPCGACGIYGHSSIECKLGSVEQLNFIQNNQGISFNQNFHKNPFGEETTRPGYANNQRVIQKSNIELLMENYFLEQSEEVQELKDQTRLLNDSLATLTSKVDSISTHNKISETELSQVVHKISQPKTNKMNAVTLRSGRPLEDPIGRAKPNESEKEICEPQVEETWVERDGEETTPPPFKPKISFPQRFAKSKLDGQFKKIIEMMNKIYIDVPFIEVLTQMPTYAKFLKEI</sequence>
<dbReference type="HOGENOM" id="CLU_060832_2_0_1"/>
<reference evidence="2" key="3">
    <citation type="submission" date="2015-04" db="UniProtKB">
        <authorList>
            <consortium name="EnsemblPlants"/>
        </authorList>
    </citation>
    <scope>IDENTIFICATION</scope>
    <source>
        <strain evidence="2">cv. Jemalong A17</strain>
    </source>
</reference>
<evidence type="ECO:0000313" key="1">
    <source>
        <dbReference type="EMBL" id="KEH37973.1"/>
    </source>
</evidence>
<gene>
    <name evidence="1" type="ordered locus">MTR_2g055140</name>
</gene>
<dbReference type="EMBL" id="CM001218">
    <property type="protein sequence ID" value="KEH37973.1"/>
    <property type="molecule type" value="Genomic_DNA"/>
</dbReference>
<reference evidence="1 3" key="1">
    <citation type="journal article" date="2011" name="Nature">
        <title>The Medicago genome provides insight into the evolution of rhizobial symbioses.</title>
        <authorList>
            <person name="Young N.D."/>
            <person name="Debelle F."/>
            <person name="Oldroyd G.E."/>
            <person name="Geurts R."/>
            <person name="Cannon S.B."/>
            <person name="Udvardi M.K."/>
            <person name="Benedito V.A."/>
            <person name="Mayer K.F."/>
            <person name="Gouzy J."/>
            <person name="Schoof H."/>
            <person name="Van de Peer Y."/>
            <person name="Proost S."/>
            <person name="Cook D.R."/>
            <person name="Meyers B.C."/>
            <person name="Spannagl M."/>
            <person name="Cheung F."/>
            <person name="De Mita S."/>
            <person name="Krishnakumar V."/>
            <person name="Gundlach H."/>
            <person name="Zhou S."/>
            <person name="Mudge J."/>
            <person name="Bharti A.K."/>
            <person name="Murray J.D."/>
            <person name="Naoumkina M.A."/>
            <person name="Rosen B."/>
            <person name="Silverstein K.A."/>
            <person name="Tang H."/>
            <person name="Rombauts S."/>
            <person name="Zhao P.X."/>
            <person name="Zhou P."/>
            <person name="Barbe V."/>
            <person name="Bardou P."/>
            <person name="Bechner M."/>
            <person name="Bellec A."/>
            <person name="Berger A."/>
            <person name="Berges H."/>
            <person name="Bidwell S."/>
            <person name="Bisseling T."/>
            <person name="Choisne N."/>
            <person name="Couloux A."/>
            <person name="Denny R."/>
            <person name="Deshpande S."/>
            <person name="Dai X."/>
            <person name="Doyle J.J."/>
            <person name="Dudez A.M."/>
            <person name="Farmer A.D."/>
            <person name="Fouteau S."/>
            <person name="Franken C."/>
            <person name="Gibelin C."/>
            <person name="Gish J."/>
            <person name="Goldstein S."/>
            <person name="Gonzalez A.J."/>
            <person name="Green P.J."/>
            <person name="Hallab A."/>
            <person name="Hartog M."/>
            <person name="Hua A."/>
            <person name="Humphray S.J."/>
            <person name="Jeong D.H."/>
            <person name="Jing Y."/>
            <person name="Jocker A."/>
            <person name="Kenton S.M."/>
            <person name="Kim D.J."/>
            <person name="Klee K."/>
            <person name="Lai H."/>
            <person name="Lang C."/>
            <person name="Lin S."/>
            <person name="Macmil S.L."/>
            <person name="Magdelenat G."/>
            <person name="Matthews L."/>
            <person name="McCorrison J."/>
            <person name="Monaghan E.L."/>
            <person name="Mun J.H."/>
            <person name="Najar F.Z."/>
            <person name="Nicholson C."/>
            <person name="Noirot C."/>
            <person name="O'Bleness M."/>
            <person name="Paule C.R."/>
            <person name="Poulain J."/>
            <person name="Prion F."/>
            <person name="Qin B."/>
            <person name="Qu C."/>
            <person name="Retzel E.F."/>
            <person name="Riddle C."/>
            <person name="Sallet E."/>
            <person name="Samain S."/>
            <person name="Samson N."/>
            <person name="Sanders I."/>
            <person name="Saurat O."/>
            <person name="Scarpelli C."/>
            <person name="Schiex T."/>
            <person name="Segurens B."/>
            <person name="Severin A.J."/>
            <person name="Sherrier D.J."/>
            <person name="Shi R."/>
            <person name="Sims S."/>
            <person name="Singer S.R."/>
            <person name="Sinharoy S."/>
            <person name="Sterck L."/>
            <person name="Viollet A."/>
            <person name="Wang B.B."/>
            <person name="Wang K."/>
            <person name="Wang M."/>
            <person name="Wang X."/>
            <person name="Warfsmann J."/>
            <person name="Weissenbach J."/>
            <person name="White D.D."/>
            <person name="White J.D."/>
            <person name="Wiley G.B."/>
            <person name="Wincker P."/>
            <person name="Xing Y."/>
            <person name="Yang L."/>
            <person name="Yao Z."/>
            <person name="Ying F."/>
            <person name="Zhai J."/>
            <person name="Zhou L."/>
            <person name="Zuber A."/>
            <person name="Denarie J."/>
            <person name="Dixon R.A."/>
            <person name="May G.D."/>
            <person name="Schwartz D.C."/>
            <person name="Rogers J."/>
            <person name="Quetier F."/>
            <person name="Town C.D."/>
            <person name="Roe B.A."/>
        </authorList>
    </citation>
    <scope>NUCLEOTIDE SEQUENCE [LARGE SCALE GENOMIC DNA]</scope>
    <source>
        <strain evidence="1">A17</strain>
        <strain evidence="2 3">cv. Jemalong A17</strain>
    </source>
</reference>
<proteinExistence type="predicted"/>
<reference evidence="1 3" key="2">
    <citation type="journal article" date="2014" name="BMC Genomics">
        <title>An improved genome release (version Mt4.0) for the model legume Medicago truncatula.</title>
        <authorList>
            <person name="Tang H."/>
            <person name="Krishnakumar V."/>
            <person name="Bidwell S."/>
            <person name="Rosen B."/>
            <person name="Chan A."/>
            <person name="Zhou S."/>
            <person name="Gentzbittel L."/>
            <person name="Childs K.L."/>
            <person name="Yandell M."/>
            <person name="Gundlach H."/>
            <person name="Mayer K.F."/>
            <person name="Schwartz D.C."/>
            <person name="Town C.D."/>
        </authorList>
    </citation>
    <scope>GENOME REANNOTATION</scope>
    <source>
        <strain evidence="1">A17</strain>
        <strain evidence="2 3">cv. Jemalong A17</strain>
    </source>
</reference>
<dbReference type="EnsemblPlants" id="KEH37973">
    <property type="protein sequence ID" value="KEH37973"/>
    <property type="gene ID" value="MTR_2g055140"/>
</dbReference>